<dbReference type="Proteomes" id="UP000327013">
    <property type="component" value="Chromosome 1"/>
</dbReference>
<reference evidence="2 3" key="1">
    <citation type="submission" date="2019-06" db="EMBL/GenBank/DDBJ databases">
        <title>A chromosomal-level reference genome of Carpinus fangiana (Coryloideae, Betulaceae).</title>
        <authorList>
            <person name="Yang X."/>
            <person name="Wang Z."/>
            <person name="Zhang L."/>
            <person name="Hao G."/>
            <person name="Liu J."/>
            <person name="Yang Y."/>
        </authorList>
    </citation>
    <scope>NUCLEOTIDE SEQUENCE [LARGE SCALE GENOMIC DNA]</scope>
    <source>
        <strain evidence="2">Cfa_2016G</strain>
        <tissue evidence="2">Leaf</tissue>
    </source>
</reference>
<gene>
    <name evidence="2" type="ORF">FH972_001379</name>
</gene>
<evidence type="ECO:0000313" key="2">
    <source>
        <dbReference type="EMBL" id="KAE7996678.1"/>
    </source>
</evidence>
<sequence length="56" mass="5964">MFSALPPSAASHPWPSRAPRKDRGCETTRGSPGYPFLGGHRSAEPASAMAGRPFRP</sequence>
<dbReference type="AlphaFoldDB" id="A0A5N6QBJ0"/>
<evidence type="ECO:0000313" key="3">
    <source>
        <dbReference type="Proteomes" id="UP000327013"/>
    </source>
</evidence>
<name>A0A5N6QBJ0_9ROSI</name>
<proteinExistence type="predicted"/>
<protein>
    <submittedName>
        <fullName evidence="2">Uncharacterized protein</fullName>
    </submittedName>
</protein>
<dbReference type="EMBL" id="CM017321">
    <property type="protein sequence ID" value="KAE7996678.1"/>
    <property type="molecule type" value="Genomic_DNA"/>
</dbReference>
<organism evidence="2 3">
    <name type="scientific">Carpinus fangiana</name>
    <dbReference type="NCBI Taxonomy" id="176857"/>
    <lineage>
        <taxon>Eukaryota</taxon>
        <taxon>Viridiplantae</taxon>
        <taxon>Streptophyta</taxon>
        <taxon>Embryophyta</taxon>
        <taxon>Tracheophyta</taxon>
        <taxon>Spermatophyta</taxon>
        <taxon>Magnoliopsida</taxon>
        <taxon>eudicotyledons</taxon>
        <taxon>Gunneridae</taxon>
        <taxon>Pentapetalae</taxon>
        <taxon>rosids</taxon>
        <taxon>fabids</taxon>
        <taxon>Fagales</taxon>
        <taxon>Betulaceae</taxon>
        <taxon>Carpinus</taxon>
    </lineage>
</organism>
<keyword evidence="3" id="KW-1185">Reference proteome</keyword>
<evidence type="ECO:0000256" key="1">
    <source>
        <dbReference type="SAM" id="MobiDB-lite"/>
    </source>
</evidence>
<feature type="region of interest" description="Disordered" evidence="1">
    <location>
        <begin position="1"/>
        <end position="56"/>
    </location>
</feature>
<accession>A0A5N6QBJ0</accession>